<sequence>MFEGTVKDSVDSELGEEFEAREELHGGGSREFGNEFNIRMCGFMIGLTPAAGSPLFTIELNHLLYGRRFWTSATPNIRRSLFQWERGLESRLLDTLNAVAIDVNGKDMLVWLLEGNEEYSVKSFCNMIFHKHAYNGELWICPPGVEII</sequence>
<reference evidence="1 2" key="1">
    <citation type="submission" date="2019-07" db="EMBL/GenBank/DDBJ databases">
        <title>De Novo Assembly of kiwifruit Actinidia rufa.</title>
        <authorList>
            <person name="Sugita-Konishi S."/>
            <person name="Sato K."/>
            <person name="Mori E."/>
            <person name="Abe Y."/>
            <person name="Kisaki G."/>
            <person name="Hamano K."/>
            <person name="Suezawa K."/>
            <person name="Otani M."/>
            <person name="Fukuda T."/>
            <person name="Manabe T."/>
            <person name="Gomi K."/>
            <person name="Tabuchi M."/>
            <person name="Akimitsu K."/>
            <person name="Kataoka I."/>
        </authorList>
    </citation>
    <scope>NUCLEOTIDE SEQUENCE [LARGE SCALE GENOMIC DNA]</scope>
    <source>
        <strain evidence="2">cv. Fuchu</strain>
    </source>
</reference>
<comment type="caution">
    <text evidence="1">The sequence shown here is derived from an EMBL/GenBank/DDBJ whole genome shotgun (WGS) entry which is preliminary data.</text>
</comment>
<accession>A0A7J0FA82</accession>
<gene>
    <name evidence="1" type="ORF">Acr_10g0009930</name>
</gene>
<dbReference type="AlphaFoldDB" id="A0A7J0FA82"/>
<evidence type="ECO:0000313" key="2">
    <source>
        <dbReference type="Proteomes" id="UP000585474"/>
    </source>
</evidence>
<dbReference type="Proteomes" id="UP000585474">
    <property type="component" value="Unassembled WGS sequence"/>
</dbReference>
<organism evidence="1 2">
    <name type="scientific">Actinidia rufa</name>
    <dbReference type="NCBI Taxonomy" id="165716"/>
    <lineage>
        <taxon>Eukaryota</taxon>
        <taxon>Viridiplantae</taxon>
        <taxon>Streptophyta</taxon>
        <taxon>Embryophyta</taxon>
        <taxon>Tracheophyta</taxon>
        <taxon>Spermatophyta</taxon>
        <taxon>Magnoliopsida</taxon>
        <taxon>eudicotyledons</taxon>
        <taxon>Gunneridae</taxon>
        <taxon>Pentapetalae</taxon>
        <taxon>asterids</taxon>
        <taxon>Ericales</taxon>
        <taxon>Actinidiaceae</taxon>
        <taxon>Actinidia</taxon>
    </lineage>
</organism>
<proteinExistence type="predicted"/>
<keyword evidence="2" id="KW-1185">Reference proteome</keyword>
<name>A0A7J0FA82_9ERIC</name>
<dbReference type="EMBL" id="BJWL01000010">
    <property type="protein sequence ID" value="GFY95608.1"/>
    <property type="molecule type" value="Genomic_DNA"/>
</dbReference>
<protein>
    <submittedName>
        <fullName evidence="1">Uncharacterized protein</fullName>
    </submittedName>
</protein>
<evidence type="ECO:0000313" key="1">
    <source>
        <dbReference type="EMBL" id="GFY95608.1"/>
    </source>
</evidence>